<reference evidence="9 10" key="1">
    <citation type="submission" date="2017-03" db="EMBL/GenBank/DDBJ databases">
        <title>Genomes of endolithic fungi from Antarctica.</title>
        <authorList>
            <person name="Coleine C."/>
            <person name="Masonjones S."/>
            <person name="Stajich J.E."/>
        </authorList>
    </citation>
    <scope>NUCLEOTIDE SEQUENCE [LARGE SCALE GENOMIC DNA]</scope>
    <source>
        <strain evidence="9 10">CCFEE 6314</strain>
    </source>
</reference>
<feature type="domain" description="C2H2-type" evidence="8">
    <location>
        <begin position="12"/>
        <end position="39"/>
    </location>
</feature>
<dbReference type="AlphaFoldDB" id="A0A438MXI3"/>
<dbReference type="GO" id="GO:0000981">
    <property type="term" value="F:DNA-binding transcription factor activity, RNA polymerase II-specific"/>
    <property type="evidence" value="ECO:0007669"/>
    <property type="project" value="InterPro"/>
</dbReference>
<name>A0A438MXI3_EXOME</name>
<evidence type="ECO:0000256" key="7">
    <source>
        <dbReference type="PROSITE-ProRule" id="PRU00042"/>
    </source>
</evidence>
<keyword evidence="2" id="KW-0479">Metal-binding</keyword>
<evidence type="ECO:0000256" key="6">
    <source>
        <dbReference type="ARBA" id="ARBA00023242"/>
    </source>
</evidence>
<dbReference type="PANTHER" id="PTHR40626">
    <property type="entry name" value="MIP31509P"/>
    <property type="match status" value="1"/>
</dbReference>
<evidence type="ECO:0000256" key="2">
    <source>
        <dbReference type="ARBA" id="ARBA00022723"/>
    </source>
</evidence>
<evidence type="ECO:0000256" key="4">
    <source>
        <dbReference type="ARBA" id="ARBA00022771"/>
    </source>
</evidence>
<dbReference type="GO" id="GO:0006351">
    <property type="term" value="P:DNA-templated transcription"/>
    <property type="evidence" value="ECO:0007669"/>
    <property type="project" value="InterPro"/>
</dbReference>
<dbReference type="GO" id="GO:0000785">
    <property type="term" value="C:chromatin"/>
    <property type="evidence" value="ECO:0007669"/>
    <property type="project" value="TreeGrafter"/>
</dbReference>
<dbReference type="FunFam" id="3.30.160.60:FF:000100">
    <property type="entry name" value="Zinc finger 45-like"/>
    <property type="match status" value="1"/>
</dbReference>
<dbReference type="CDD" id="cd12148">
    <property type="entry name" value="fungal_TF_MHR"/>
    <property type="match status" value="1"/>
</dbReference>
<proteinExistence type="predicted"/>
<dbReference type="EMBL" id="NAJM01000044">
    <property type="protein sequence ID" value="RVX67829.1"/>
    <property type="molecule type" value="Genomic_DNA"/>
</dbReference>
<protein>
    <recommendedName>
        <fullName evidence="8">C2H2-type domain-containing protein</fullName>
    </recommendedName>
</protein>
<dbReference type="GO" id="GO:0005634">
    <property type="term" value="C:nucleus"/>
    <property type="evidence" value="ECO:0007669"/>
    <property type="project" value="UniProtKB-SubCell"/>
</dbReference>
<keyword evidence="5" id="KW-0862">Zinc</keyword>
<gene>
    <name evidence="9" type="ORF">B0A52_07757</name>
</gene>
<evidence type="ECO:0000259" key="8">
    <source>
        <dbReference type="PROSITE" id="PS50157"/>
    </source>
</evidence>
<dbReference type="GO" id="GO:0000978">
    <property type="term" value="F:RNA polymerase II cis-regulatory region sequence-specific DNA binding"/>
    <property type="evidence" value="ECO:0007669"/>
    <property type="project" value="InterPro"/>
</dbReference>
<dbReference type="InterPro" id="IPR036236">
    <property type="entry name" value="Znf_C2H2_sf"/>
</dbReference>
<dbReference type="InterPro" id="IPR007219">
    <property type="entry name" value="XnlR_reg_dom"/>
</dbReference>
<dbReference type="OrthoDB" id="3945418at2759"/>
<dbReference type="SUPFAM" id="SSF57667">
    <property type="entry name" value="beta-beta-alpha zinc fingers"/>
    <property type="match status" value="1"/>
</dbReference>
<evidence type="ECO:0000256" key="1">
    <source>
        <dbReference type="ARBA" id="ARBA00004123"/>
    </source>
</evidence>
<keyword evidence="3" id="KW-0677">Repeat</keyword>
<dbReference type="InterPro" id="IPR013087">
    <property type="entry name" value="Znf_C2H2_type"/>
</dbReference>
<dbReference type="Gene3D" id="3.30.160.60">
    <property type="entry name" value="Classic Zinc Finger"/>
    <property type="match status" value="1"/>
</dbReference>
<dbReference type="InterPro" id="IPR051059">
    <property type="entry name" value="VerF-like"/>
</dbReference>
<evidence type="ECO:0000256" key="3">
    <source>
        <dbReference type="ARBA" id="ARBA00022737"/>
    </source>
</evidence>
<evidence type="ECO:0000313" key="9">
    <source>
        <dbReference type="EMBL" id="RVX67829.1"/>
    </source>
</evidence>
<dbReference type="Proteomes" id="UP000288859">
    <property type="component" value="Unassembled WGS sequence"/>
</dbReference>
<dbReference type="PROSITE" id="PS50157">
    <property type="entry name" value="ZINC_FINGER_C2H2_2"/>
    <property type="match status" value="1"/>
</dbReference>
<dbReference type="PROSITE" id="PS00028">
    <property type="entry name" value="ZINC_FINGER_C2H2_1"/>
    <property type="match status" value="1"/>
</dbReference>
<organism evidence="9 10">
    <name type="scientific">Exophiala mesophila</name>
    <name type="common">Black yeast-like fungus</name>
    <dbReference type="NCBI Taxonomy" id="212818"/>
    <lineage>
        <taxon>Eukaryota</taxon>
        <taxon>Fungi</taxon>
        <taxon>Dikarya</taxon>
        <taxon>Ascomycota</taxon>
        <taxon>Pezizomycotina</taxon>
        <taxon>Eurotiomycetes</taxon>
        <taxon>Chaetothyriomycetidae</taxon>
        <taxon>Chaetothyriales</taxon>
        <taxon>Herpotrichiellaceae</taxon>
        <taxon>Exophiala</taxon>
    </lineage>
</organism>
<accession>A0A438MXI3</accession>
<dbReference type="Pfam" id="PF04082">
    <property type="entry name" value="Fungal_trans"/>
    <property type="match status" value="1"/>
</dbReference>
<evidence type="ECO:0000256" key="5">
    <source>
        <dbReference type="ARBA" id="ARBA00022833"/>
    </source>
</evidence>
<sequence length="691" mass="76259">MNEYQDTGAKPFTCANCGRDFARLDSLHRHIRIHSKDSSTPSSHVLLDVGPDTSSTVVSLGGQQPPTTGSLPIAPALPSTIPIDSMSLYGHNESDRASPDLGLNDTSMLPLNWPDSEDLLNSILSSELMSLPTLEFLPSQPVIHREPLPIENLPSSWPLLGSDRGRVDGLHAIQDLSHMINTTSADVTSEAHNVGLTSVFLDGCLHMFFTRFVPSFPVVHAPTFVFKEWTHPLLLNAIALGSLFMGKPDYVAKGEVLWRLAHTAAATSWPSLIKHRGPRDSCCGVQLVLTALLGQVYAMMSKNVVLRQTAQIFHSLGFYWARETGMYDFSWQDWSDVQEPGQVSELNDESWRRWAARETQLRALLGHYILDGQISEYSGSPTCQRHTTHSLPIPSPDSVFEASTATQWFSARREQTGEHTHFLGYFSSLFSPNFHLRHMGVSLTGFTSSVLLEGLKSIVSDKPKVEVNAVGLPSQAEIARALGHLYGCIVQSTALNSVVKQAILLRWHTIGIDAAVKSGWLCQNLCRYHNLEQNIFNGAKGPAIELLSWSRSSLARLALLHATCIHNILRDLPMTRTQSVHVPAAAFSAGVVYCAFMTTGTSNIRVPDVLHWESLLLVDHDGPLPVTNADLDRDARLFLRDTPTTRGLSTNIVYDLNLFCNTLQNLEQVWGFAGIMYSTLDRLALLSTQAQ</sequence>
<keyword evidence="6" id="KW-0539">Nucleus</keyword>
<comment type="subcellular location">
    <subcellularLocation>
        <location evidence="1">Nucleus</location>
    </subcellularLocation>
</comment>
<dbReference type="GO" id="GO:0008270">
    <property type="term" value="F:zinc ion binding"/>
    <property type="evidence" value="ECO:0007669"/>
    <property type="project" value="UniProtKB-KW"/>
</dbReference>
<comment type="caution">
    <text evidence="9">The sequence shown here is derived from an EMBL/GenBank/DDBJ whole genome shotgun (WGS) entry which is preliminary data.</text>
</comment>
<dbReference type="PANTHER" id="PTHR40626:SF14">
    <property type="entry name" value="C2H2 TYPE ZINC FINGER DOMAIN PROTEIN (AFU_ORTHOLOGUE AFUA_1G02360)"/>
    <property type="match status" value="1"/>
</dbReference>
<dbReference type="VEuPathDB" id="FungiDB:PV10_00778"/>
<evidence type="ECO:0000313" key="10">
    <source>
        <dbReference type="Proteomes" id="UP000288859"/>
    </source>
</evidence>
<keyword evidence="4 7" id="KW-0863">Zinc-finger</keyword>